<dbReference type="EMBL" id="JBIGHV010000012">
    <property type="protein sequence ID" value="MFG6433443.1"/>
    <property type="molecule type" value="Genomic_DNA"/>
</dbReference>
<reference evidence="1 2" key="1">
    <citation type="submission" date="2024-08" db="EMBL/GenBank/DDBJ databases">
        <authorList>
            <person name="Lu H."/>
        </authorList>
    </citation>
    <scope>NUCLEOTIDE SEQUENCE [LARGE SCALE GENOMIC DNA]</scope>
    <source>
        <strain evidence="1 2">LYH14W</strain>
    </source>
</reference>
<organism evidence="1 2">
    <name type="scientific">Pelomonas parva</name>
    <dbReference type="NCBI Taxonomy" id="3299032"/>
    <lineage>
        <taxon>Bacteria</taxon>
        <taxon>Pseudomonadati</taxon>
        <taxon>Pseudomonadota</taxon>
        <taxon>Betaproteobacteria</taxon>
        <taxon>Burkholderiales</taxon>
        <taxon>Sphaerotilaceae</taxon>
        <taxon>Roseateles</taxon>
    </lineage>
</organism>
<gene>
    <name evidence="1" type="ORF">ACG00Y_26285</name>
</gene>
<comment type="caution">
    <text evidence="1">The sequence shown here is derived from an EMBL/GenBank/DDBJ whole genome shotgun (WGS) entry which is preliminary data.</text>
</comment>
<dbReference type="Proteomes" id="UP001606210">
    <property type="component" value="Unassembled WGS sequence"/>
</dbReference>
<name>A0ABW7F9Y1_9BURK</name>
<sequence length="255" mass="27588">MPTQQLIYETAVPVSAARHGTCAVQVGDSYGFCRKLNSVPLVAAEFSPASVDYVVVFAATGTPDELAPVVLLGARAAENVYLDGTGAWGAPYVPAFVRRYPFIFSTADDGKNFTLCVDEAFPGLNWQGRGEALFDAQGKPSPYVDGVLRFLQDYRLEFTRTGEFARRLQALDLFEPMQAEFTLASGEKLALTGFQAVSLTRLHALDDAALATLARQGDLELVHLHLHSLRNFQSLSQRISRASAGTAPADQAETA</sequence>
<protein>
    <submittedName>
        <fullName evidence="1">SapC family protein</fullName>
    </submittedName>
</protein>
<dbReference type="InterPro" id="IPR010836">
    <property type="entry name" value="SapC"/>
</dbReference>
<proteinExistence type="predicted"/>
<dbReference type="Pfam" id="PF07277">
    <property type="entry name" value="SapC"/>
    <property type="match status" value="1"/>
</dbReference>
<keyword evidence="2" id="KW-1185">Reference proteome</keyword>
<evidence type="ECO:0000313" key="1">
    <source>
        <dbReference type="EMBL" id="MFG6433443.1"/>
    </source>
</evidence>
<dbReference type="RefSeq" id="WP_394484167.1">
    <property type="nucleotide sequence ID" value="NZ_JBIGHV010000012.1"/>
</dbReference>
<evidence type="ECO:0000313" key="2">
    <source>
        <dbReference type="Proteomes" id="UP001606210"/>
    </source>
</evidence>
<accession>A0ABW7F9Y1</accession>